<feature type="domain" description="YprB ribonuclease H-like" evidence="1">
    <location>
        <begin position="373"/>
        <end position="456"/>
    </location>
</feature>
<accession>A0A1L7D6R0</accession>
<keyword evidence="3" id="KW-1185">Reference proteome</keyword>
<sequence>MVQKRAHPDIQPTTAALSRAERTRAARRVVLENLPVSSKNFRRVDLDRADGKDFYREMNTLELMAAGIDLITNARFAYNGWAVNIDALLNSPKGYLPVLVSNHRVARRKATSVLPGVPTHRLGLSAPLDLPYKLRHHAVDGYRLALAARGLAASGLDSGQGVVIGQDRDTAFFVDTTRYQPSLSAALEQPLPTKPRRVKECAVCRFWPLCHVELKTRDDISLFLPGDEAEKFRTRGIDTVGKLAAANLGEVSTLARAWQEDIALLRRPTFAPAPRADVEVDVDMEAYLDQGAYLWGAWHGGKYHPFVTWKPLGGAAEAENFQAFWNWLQGLRDRAHAEGKTFAAYCYSAGGENHWMLESARRFGQPTVEEVQEFISSEEWVDMFALVRHSFAATAGMGLKVVAPLAGHTWAEDDFSGEESVDARRAAVHGDLAARRRLLEYNEGDVRATLTIRDWMSRGAPGLEDVKQRP</sequence>
<dbReference type="STRING" id="161895.CPHO_11695"/>
<reference evidence="2 3" key="1">
    <citation type="submission" date="2014-08" db="EMBL/GenBank/DDBJ databases">
        <title>Complete genome sequence of Corynebacterium phocae M408/89/1(T)(=DSM 44612(T)), isolated from the common seal (Phoca vitulina).</title>
        <authorList>
            <person name="Ruckert C."/>
            <person name="Albersmeier A."/>
            <person name="Winkler A."/>
            <person name="Kalinowski J."/>
        </authorList>
    </citation>
    <scope>NUCLEOTIDE SEQUENCE [LARGE SCALE GENOMIC DNA]</scope>
    <source>
        <strain evidence="2 3">M408/89/1</strain>
    </source>
</reference>
<evidence type="ECO:0000259" key="1">
    <source>
        <dbReference type="Pfam" id="PF13482"/>
    </source>
</evidence>
<dbReference type="InterPro" id="IPR038720">
    <property type="entry name" value="YprB_RNase_H-like_dom"/>
</dbReference>
<protein>
    <submittedName>
        <fullName evidence="2">Recombinase RecB</fullName>
    </submittedName>
</protein>
<dbReference type="KEGG" id="cpho:CPHO_11695"/>
<evidence type="ECO:0000313" key="2">
    <source>
        <dbReference type="EMBL" id="APT93810.1"/>
    </source>
</evidence>
<dbReference type="AlphaFoldDB" id="A0A1L7D6R0"/>
<dbReference type="NCBIfam" id="TIGR03491">
    <property type="entry name" value="TM0106 family RecB-like putative nuclease"/>
    <property type="match status" value="1"/>
</dbReference>
<dbReference type="InterPro" id="IPR019993">
    <property type="entry name" value="RecB_nuclease_TM0106_put"/>
</dbReference>
<dbReference type="Pfam" id="PF13482">
    <property type="entry name" value="RNase_H_2"/>
    <property type="match status" value="1"/>
</dbReference>
<proteinExistence type="predicted"/>
<organism evidence="2 3">
    <name type="scientific">Corynebacterium phocae</name>
    <dbReference type="NCBI Taxonomy" id="161895"/>
    <lineage>
        <taxon>Bacteria</taxon>
        <taxon>Bacillati</taxon>
        <taxon>Actinomycetota</taxon>
        <taxon>Actinomycetes</taxon>
        <taxon>Mycobacteriales</taxon>
        <taxon>Corynebacteriaceae</taxon>
        <taxon>Corynebacterium</taxon>
    </lineage>
</organism>
<gene>
    <name evidence="2" type="ORF">CPHO_11695</name>
</gene>
<evidence type="ECO:0000313" key="3">
    <source>
        <dbReference type="Proteomes" id="UP000185491"/>
    </source>
</evidence>
<dbReference type="Proteomes" id="UP000185491">
    <property type="component" value="Chromosome"/>
</dbReference>
<dbReference type="EMBL" id="CP009249">
    <property type="protein sequence ID" value="APT93810.1"/>
    <property type="molecule type" value="Genomic_DNA"/>
</dbReference>
<name>A0A1L7D6R0_9CORY</name>